<dbReference type="EC" id="2.1.1.208" evidence="5"/>
<proteinExistence type="inferred from homology"/>
<dbReference type="SMART" id="SM00967">
    <property type="entry name" value="SpoU_sub_bind"/>
    <property type="match status" value="1"/>
</dbReference>
<dbReference type="InterPro" id="IPR051259">
    <property type="entry name" value="rRNA_Methyltransferase"/>
</dbReference>
<dbReference type="SUPFAM" id="SSF55315">
    <property type="entry name" value="L30e-like"/>
    <property type="match status" value="1"/>
</dbReference>
<organism evidence="5 7">
    <name type="scientific">Caproicibacter fermentans</name>
    <dbReference type="NCBI Taxonomy" id="2576756"/>
    <lineage>
        <taxon>Bacteria</taxon>
        <taxon>Bacillati</taxon>
        <taxon>Bacillota</taxon>
        <taxon>Clostridia</taxon>
        <taxon>Eubacteriales</taxon>
        <taxon>Acutalibacteraceae</taxon>
        <taxon>Caproicibacter</taxon>
    </lineage>
</organism>
<dbReference type="GO" id="GO:0008173">
    <property type="term" value="F:RNA methyltransferase activity"/>
    <property type="evidence" value="ECO:0007669"/>
    <property type="project" value="InterPro"/>
</dbReference>
<accession>A0A6N8I199</accession>
<name>A0A6N8I199_9FIRM</name>
<dbReference type="InterPro" id="IPR029026">
    <property type="entry name" value="tRNA_m1G_MTases_N"/>
</dbReference>
<dbReference type="InterPro" id="IPR001537">
    <property type="entry name" value="SpoU_MeTrfase"/>
</dbReference>
<evidence type="ECO:0000313" key="7">
    <source>
        <dbReference type="Proteomes" id="UP000469440"/>
    </source>
</evidence>
<dbReference type="SUPFAM" id="SSF75217">
    <property type="entry name" value="alpha/beta knot"/>
    <property type="match status" value="1"/>
</dbReference>
<comment type="similarity">
    <text evidence="1">Belongs to the class IV-like SAM-binding methyltransferase superfamily. RNA methyltransferase TrmH family.</text>
</comment>
<evidence type="ECO:0000256" key="1">
    <source>
        <dbReference type="ARBA" id="ARBA00007228"/>
    </source>
</evidence>
<dbReference type="GO" id="GO:0005737">
    <property type="term" value="C:cytoplasm"/>
    <property type="evidence" value="ECO:0007669"/>
    <property type="project" value="UniProtKB-ARBA"/>
</dbReference>
<sequence length="271" mass="29130">MPEIILSRRNEIIQSAIRLSGSADYRRERGLYFLEGARLCSDAACSGVAVQKLLYTERAGEKYAKYLSSVLKTAREVYLVGPQAAQALSCTKSPQGIFCVCEMPRKIQHIADLNRSGPYLALENLQDPANMGTILRTAEALGVYGVILGGSCCDIYSPKVLRASMGAVFRMPVFVEENLPSAFLGLNRRGFLTAAAVPDSDALPVTKMNFSVPCVLTVGNEGNGLTEETRKACSVQVTIPMLGRAESLNASAAAAVLIWEMMRNRAGGAGL</sequence>
<reference evidence="5 7" key="1">
    <citation type="submission" date="2019-09" db="EMBL/GenBank/DDBJ databases">
        <title>Genome sequence of Clostridium sp. EA1.</title>
        <authorList>
            <person name="Poehlein A."/>
            <person name="Bengelsdorf F.R."/>
            <person name="Daniel R."/>
        </authorList>
    </citation>
    <scope>NUCLEOTIDE SEQUENCE [LARGE SCALE GENOMIC DNA]</scope>
    <source>
        <strain evidence="5 7">EA1</strain>
    </source>
</reference>
<dbReference type="InterPro" id="IPR053888">
    <property type="entry name" value="MRM3-like_sub_bind"/>
</dbReference>
<reference evidence="6 8" key="2">
    <citation type="submission" date="2020-08" db="EMBL/GenBank/DDBJ databases">
        <title>The isolate Caproiciproducens sp. 7D4C2 produces n-caproate at mildly acidic conditions from hexoses: genome and rBOX comparison with related strains and chain-elongating bacteria.</title>
        <authorList>
            <person name="Esquivel-Elizondo S."/>
            <person name="Bagci C."/>
            <person name="Temovska M."/>
            <person name="Jeon B.S."/>
            <person name="Bessarab I."/>
            <person name="Williams R.B.H."/>
            <person name="Huson D.H."/>
            <person name="Angenent L.T."/>
        </authorList>
    </citation>
    <scope>NUCLEOTIDE SEQUENCE [LARGE SCALE GENOMIC DNA]</scope>
    <source>
        <strain evidence="6 8">7D4C2</strain>
    </source>
</reference>
<dbReference type="GO" id="GO:0006396">
    <property type="term" value="P:RNA processing"/>
    <property type="evidence" value="ECO:0007669"/>
    <property type="project" value="InterPro"/>
</dbReference>
<dbReference type="Proteomes" id="UP000515909">
    <property type="component" value="Chromosome"/>
</dbReference>
<dbReference type="EMBL" id="VWXL01000077">
    <property type="protein sequence ID" value="MVB11886.1"/>
    <property type="molecule type" value="Genomic_DNA"/>
</dbReference>
<dbReference type="GO" id="GO:0003723">
    <property type="term" value="F:RNA binding"/>
    <property type="evidence" value="ECO:0007669"/>
    <property type="project" value="InterPro"/>
</dbReference>
<protein>
    <submittedName>
        <fullName evidence="5">23S rRNA (Uridine(2479)-2'-O)-methyltransferase</fullName>
        <ecNumber evidence="5">2.1.1.208</ecNumber>
    </submittedName>
    <submittedName>
        <fullName evidence="6">RNA methyltransferase</fullName>
    </submittedName>
</protein>
<dbReference type="EMBL" id="CP060286">
    <property type="protein sequence ID" value="QNK41122.1"/>
    <property type="molecule type" value="Genomic_DNA"/>
</dbReference>
<dbReference type="PANTHER" id="PTHR43191:SF2">
    <property type="entry name" value="RRNA METHYLTRANSFERASE 3, MITOCHONDRIAL"/>
    <property type="match status" value="1"/>
</dbReference>
<evidence type="ECO:0000313" key="5">
    <source>
        <dbReference type="EMBL" id="MVB11886.1"/>
    </source>
</evidence>
<dbReference type="PANTHER" id="PTHR43191">
    <property type="entry name" value="RRNA METHYLTRANSFERASE 3"/>
    <property type="match status" value="1"/>
</dbReference>
<dbReference type="CDD" id="cd18095">
    <property type="entry name" value="SpoU-like_rRNA-MTase"/>
    <property type="match status" value="1"/>
</dbReference>
<keyword evidence="3 5" id="KW-0808">Transferase</keyword>
<evidence type="ECO:0000313" key="6">
    <source>
        <dbReference type="EMBL" id="QNK41122.1"/>
    </source>
</evidence>
<feature type="domain" description="RNA 2-O ribose methyltransferase substrate binding" evidence="4">
    <location>
        <begin position="33"/>
        <end position="107"/>
    </location>
</feature>
<dbReference type="InterPro" id="IPR029028">
    <property type="entry name" value="Alpha/beta_knot_MTases"/>
</dbReference>
<evidence type="ECO:0000256" key="2">
    <source>
        <dbReference type="ARBA" id="ARBA00022603"/>
    </source>
</evidence>
<dbReference type="Proteomes" id="UP000469440">
    <property type="component" value="Unassembled WGS sequence"/>
</dbReference>
<accession>A0A7G8TBY1</accession>
<dbReference type="Gene3D" id="3.40.1280.10">
    <property type="match status" value="1"/>
</dbReference>
<dbReference type="KEGG" id="cfem:HCR03_02075"/>
<dbReference type="Gene3D" id="3.30.1330.30">
    <property type="match status" value="1"/>
</dbReference>
<dbReference type="InterPro" id="IPR013123">
    <property type="entry name" value="SpoU_subst-bd"/>
</dbReference>
<dbReference type="Pfam" id="PF22435">
    <property type="entry name" value="MRM3-like_sub_bind"/>
    <property type="match status" value="1"/>
</dbReference>
<dbReference type="GO" id="GO:0032259">
    <property type="term" value="P:methylation"/>
    <property type="evidence" value="ECO:0007669"/>
    <property type="project" value="UniProtKB-KW"/>
</dbReference>
<keyword evidence="2 5" id="KW-0489">Methyltransferase</keyword>
<gene>
    <name evidence="5" type="primary">aviRb</name>
    <name evidence="5" type="ORF">CAFE_26150</name>
    <name evidence="6" type="ORF">HCR03_02075</name>
</gene>
<keyword evidence="7" id="KW-1185">Reference proteome</keyword>
<dbReference type="AlphaFoldDB" id="A0A6N8I199"/>
<evidence type="ECO:0000259" key="4">
    <source>
        <dbReference type="SMART" id="SM00967"/>
    </source>
</evidence>
<evidence type="ECO:0000313" key="8">
    <source>
        <dbReference type="Proteomes" id="UP000515909"/>
    </source>
</evidence>
<dbReference type="RefSeq" id="WP_156990916.1">
    <property type="nucleotide sequence ID" value="NZ_CP060286.1"/>
</dbReference>
<dbReference type="Pfam" id="PF00588">
    <property type="entry name" value="SpoU_methylase"/>
    <property type="match status" value="1"/>
</dbReference>
<dbReference type="InterPro" id="IPR029064">
    <property type="entry name" value="Ribosomal_eL30-like_sf"/>
</dbReference>
<dbReference type="OrthoDB" id="9785673at2"/>
<evidence type="ECO:0000256" key="3">
    <source>
        <dbReference type="ARBA" id="ARBA00022679"/>
    </source>
</evidence>